<sequence length="872" mass="96593">MLYLLLIFVALVIPLRYRVRVRGLDECIKKGRKGVLFLPNHPALIDPVIVNLALFWKFRPRSLVDIKQLRFGVLKYLEKTINMLPLPDIGISGKSGRDEVLKQINACVDSLKAGDNLLLYPAGRIYRGRYEKLRGNGGVARILEAYPEVRVVLVRTRGLWGSSFGRAKGYQNTFGEVLVSHIKHILLNGIFFGPRRDVSIEFVELPDDFPRQADKDEMNRYLEKFYNEDAPPNTYVPYVWWERGGSRVVPEPDAINVAVDTRSVPDEVRRKVYERLHEVTSKKILKETDTLGTDLGLDSLMVAELHGWLQEEFGFQVNNPETLRTVGSLLLAAIGESDGIEPLRPIPPEWFAKEDAGLLLCPRGNRITDVFLRNAAEAPNFVLLADQSKGVFTNRKIVLAIMALRPSIMAIPGDRVGILMPACAMANVVYLAALFAGKIPVLVNWTVGLRNMRYCLDNAGVKTIVTSSQVIDRLEGRGTDFTGVKEQFCYLEDIAKGIRLPHKLRCVLASHFCWRSLRRAAVPEIAAVLFTSGSESRPKAVPLTHTNILTNLTAAMAPLGLRRDDCVLGMLPPFHSFGLLMNFVMPACASLRVAYHTNPTEGDMLARLIAAYRATMMVGTPTFIANILRRANSEQARTVRLLITGAEKCPEAAFALFREKCPAAAFLEGYGITECSPVVAMNHPGAAKAGSIGKILACLEWRVLDREMKPVPAGGTGMLYVSGPSVFAGYMHYDGPSPFVDFEGKTWYRTGDLVSADEEGFIFFKGRLKRFVKIGGEMVSLPAIEEVLLEKYRSEDVPLPLAVEALGTEEQPLVTLFTVLAIDREQANTALREAGLSPIHNIRQVVSLTAIPVLGSGKTDYQSLKKLTENGG</sequence>
<dbReference type="PANTHER" id="PTHR43767">
    <property type="entry name" value="LONG-CHAIN-FATTY-ACID--COA LIGASE"/>
    <property type="match status" value="1"/>
</dbReference>
<dbReference type="GO" id="GO:0016746">
    <property type="term" value="F:acyltransferase activity"/>
    <property type="evidence" value="ECO:0007669"/>
    <property type="project" value="InterPro"/>
</dbReference>
<feature type="domain" description="Phospholipid/glycerol acyltransferase" evidence="1">
    <location>
        <begin position="35"/>
        <end position="159"/>
    </location>
</feature>
<dbReference type="InterPro" id="IPR000873">
    <property type="entry name" value="AMP-dep_synth/lig_dom"/>
</dbReference>
<dbReference type="SMART" id="SM00563">
    <property type="entry name" value="PlsC"/>
    <property type="match status" value="1"/>
</dbReference>
<dbReference type="InterPro" id="IPR042099">
    <property type="entry name" value="ANL_N_sf"/>
</dbReference>
<dbReference type="Pfam" id="PF00550">
    <property type="entry name" value="PP-binding"/>
    <property type="match status" value="1"/>
</dbReference>
<dbReference type="Gene3D" id="3.40.50.12780">
    <property type="entry name" value="N-terminal domain of ligase-like"/>
    <property type="match status" value="1"/>
</dbReference>
<dbReference type="PROSITE" id="PS00455">
    <property type="entry name" value="AMP_BINDING"/>
    <property type="match status" value="1"/>
</dbReference>
<evidence type="ECO:0000313" key="2">
    <source>
        <dbReference type="EMBL" id="MDQ0288373.1"/>
    </source>
</evidence>
<gene>
    <name evidence="2" type="ORF">J3R75_000480</name>
</gene>
<dbReference type="EMBL" id="JAUSVL010000001">
    <property type="protein sequence ID" value="MDQ0288373.1"/>
    <property type="molecule type" value="Genomic_DNA"/>
</dbReference>
<dbReference type="CDD" id="cd07989">
    <property type="entry name" value="LPLAT_AGPAT-like"/>
    <property type="match status" value="1"/>
</dbReference>
<dbReference type="SUPFAM" id="SSF47336">
    <property type="entry name" value="ACP-like"/>
    <property type="match status" value="1"/>
</dbReference>
<dbReference type="RefSeq" id="WP_307259697.1">
    <property type="nucleotide sequence ID" value="NZ_JAUSVL010000001.1"/>
</dbReference>
<dbReference type="InterPro" id="IPR020845">
    <property type="entry name" value="AMP-binding_CS"/>
</dbReference>
<dbReference type="Gene3D" id="1.10.1200.10">
    <property type="entry name" value="ACP-like"/>
    <property type="match status" value="1"/>
</dbReference>
<dbReference type="Gene3D" id="3.30.300.30">
    <property type="match status" value="1"/>
</dbReference>
<dbReference type="InterPro" id="IPR045851">
    <property type="entry name" value="AMP-bd_C_sf"/>
</dbReference>
<dbReference type="AlphaFoldDB" id="A0AAE4AMZ2"/>
<dbReference type="InterPro" id="IPR002123">
    <property type="entry name" value="Plipid/glycerol_acylTrfase"/>
</dbReference>
<reference evidence="2" key="1">
    <citation type="submission" date="2023-07" db="EMBL/GenBank/DDBJ databases">
        <title>Genomic Encyclopedia of Type Strains, Phase IV (KMG-IV): sequencing the most valuable type-strain genomes for metagenomic binning, comparative biology and taxonomic classification.</title>
        <authorList>
            <person name="Goeker M."/>
        </authorList>
    </citation>
    <scope>NUCLEOTIDE SEQUENCE</scope>
    <source>
        <strain evidence="2">DSM 24202</strain>
    </source>
</reference>
<dbReference type="InterPro" id="IPR050237">
    <property type="entry name" value="ATP-dep_AMP-bd_enzyme"/>
</dbReference>
<dbReference type="SUPFAM" id="SSF56801">
    <property type="entry name" value="Acetyl-CoA synthetase-like"/>
    <property type="match status" value="1"/>
</dbReference>
<dbReference type="InterPro" id="IPR009081">
    <property type="entry name" value="PP-bd_ACP"/>
</dbReference>
<dbReference type="PANTHER" id="PTHR43767:SF1">
    <property type="entry name" value="NONRIBOSOMAL PEPTIDE SYNTHASE PES1 (EUROFUNG)-RELATED"/>
    <property type="match status" value="1"/>
</dbReference>
<dbReference type="EC" id="6.2.1.20" evidence="2"/>
<protein>
    <submittedName>
        <fullName evidence="2">Long-chain-fatty-acid--[acyl-carrier-protein] ligase</fullName>
        <ecNumber evidence="2">6.2.1.20</ecNumber>
    </submittedName>
</protein>
<accession>A0AAE4AMZ2</accession>
<evidence type="ECO:0000313" key="3">
    <source>
        <dbReference type="Proteomes" id="UP001238163"/>
    </source>
</evidence>
<dbReference type="Proteomes" id="UP001238163">
    <property type="component" value="Unassembled WGS sequence"/>
</dbReference>
<dbReference type="InterPro" id="IPR036736">
    <property type="entry name" value="ACP-like_sf"/>
</dbReference>
<comment type="caution">
    <text evidence="2">The sequence shown here is derived from an EMBL/GenBank/DDBJ whole genome shotgun (WGS) entry which is preliminary data.</text>
</comment>
<dbReference type="GO" id="GO:0008922">
    <property type="term" value="F:long-chain fatty acid [acyl-carrier-protein] ligase activity"/>
    <property type="evidence" value="ECO:0007669"/>
    <property type="project" value="UniProtKB-EC"/>
</dbReference>
<evidence type="ECO:0000259" key="1">
    <source>
        <dbReference type="SMART" id="SM00563"/>
    </source>
</evidence>
<proteinExistence type="predicted"/>
<keyword evidence="3" id="KW-1185">Reference proteome</keyword>
<organism evidence="2 3">
    <name type="scientific">Oligosphaera ethanolica</name>
    <dbReference type="NCBI Taxonomy" id="760260"/>
    <lineage>
        <taxon>Bacteria</taxon>
        <taxon>Pseudomonadati</taxon>
        <taxon>Lentisphaerota</taxon>
        <taxon>Oligosphaeria</taxon>
        <taxon>Oligosphaerales</taxon>
        <taxon>Oligosphaeraceae</taxon>
        <taxon>Oligosphaera</taxon>
    </lineage>
</organism>
<dbReference type="SUPFAM" id="SSF69593">
    <property type="entry name" value="Glycerol-3-phosphate (1)-acyltransferase"/>
    <property type="match status" value="1"/>
</dbReference>
<dbReference type="Pfam" id="PF00501">
    <property type="entry name" value="AMP-binding"/>
    <property type="match status" value="1"/>
</dbReference>
<name>A0AAE4AMZ2_9BACT</name>
<keyword evidence="2" id="KW-0436">Ligase</keyword>